<dbReference type="PROSITE" id="PS50297">
    <property type="entry name" value="ANK_REP_REGION"/>
    <property type="match status" value="2"/>
</dbReference>
<evidence type="ECO:0000256" key="4">
    <source>
        <dbReference type="SAM" id="SignalP"/>
    </source>
</evidence>
<keyword evidence="6" id="KW-1185">Reference proteome</keyword>
<feature type="chain" id="PRO_5022078517" evidence="4">
    <location>
        <begin position="20"/>
        <end position="204"/>
    </location>
</feature>
<dbReference type="InterPro" id="IPR036770">
    <property type="entry name" value="Ankyrin_rpt-contain_sf"/>
</dbReference>
<keyword evidence="2 3" id="KW-0040">ANK repeat</keyword>
<dbReference type="SMART" id="SM00248">
    <property type="entry name" value="ANK"/>
    <property type="match status" value="4"/>
</dbReference>
<evidence type="ECO:0000313" key="5">
    <source>
        <dbReference type="EMBL" id="SMO45993.1"/>
    </source>
</evidence>
<feature type="repeat" description="ANK" evidence="3">
    <location>
        <begin position="80"/>
        <end position="112"/>
    </location>
</feature>
<dbReference type="OrthoDB" id="9812708at2"/>
<evidence type="ECO:0000313" key="6">
    <source>
        <dbReference type="Proteomes" id="UP000319040"/>
    </source>
</evidence>
<dbReference type="PANTHER" id="PTHR24171">
    <property type="entry name" value="ANKYRIN REPEAT DOMAIN-CONTAINING PROTEIN 39-RELATED"/>
    <property type="match status" value="1"/>
</dbReference>
<gene>
    <name evidence="5" type="ORF">SAMN06265379_101915</name>
</gene>
<keyword evidence="1" id="KW-0677">Repeat</keyword>
<dbReference type="EMBL" id="FXTB01000001">
    <property type="protein sequence ID" value="SMO45993.1"/>
    <property type="molecule type" value="Genomic_DNA"/>
</dbReference>
<dbReference type="RefSeq" id="WP_142532234.1">
    <property type="nucleotide sequence ID" value="NZ_FXTB01000001.1"/>
</dbReference>
<evidence type="ECO:0000256" key="2">
    <source>
        <dbReference type="ARBA" id="ARBA00023043"/>
    </source>
</evidence>
<dbReference type="InterPro" id="IPR002110">
    <property type="entry name" value="Ankyrin_rpt"/>
</dbReference>
<evidence type="ECO:0000256" key="1">
    <source>
        <dbReference type="ARBA" id="ARBA00022737"/>
    </source>
</evidence>
<keyword evidence="4" id="KW-0732">Signal</keyword>
<protein>
    <submittedName>
        <fullName evidence="5">Ankyrin repeat-containing protein</fullName>
    </submittedName>
</protein>
<dbReference type="Proteomes" id="UP000319040">
    <property type="component" value="Unassembled WGS sequence"/>
</dbReference>
<accession>A0A521BFX1</accession>
<dbReference type="SUPFAM" id="SSF48403">
    <property type="entry name" value="Ankyrin repeat"/>
    <property type="match status" value="1"/>
</dbReference>
<dbReference type="PROSITE" id="PS51257">
    <property type="entry name" value="PROKAR_LIPOPROTEIN"/>
    <property type="match status" value="1"/>
</dbReference>
<evidence type="ECO:0000256" key="3">
    <source>
        <dbReference type="PROSITE-ProRule" id="PRU00023"/>
    </source>
</evidence>
<organism evidence="5 6">
    <name type="scientific">Saccharicrinis carchari</name>
    <dbReference type="NCBI Taxonomy" id="1168039"/>
    <lineage>
        <taxon>Bacteria</taxon>
        <taxon>Pseudomonadati</taxon>
        <taxon>Bacteroidota</taxon>
        <taxon>Bacteroidia</taxon>
        <taxon>Marinilabiliales</taxon>
        <taxon>Marinilabiliaceae</taxon>
        <taxon>Saccharicrinis</taxon>
    </lineage>
</organism>
<feature type="repeat" description="ANK" evidence="3">
    <location>
        <begin position="147"/>
        <end position="179"/>
    </location>
</feature>
<dbReference type="AlphaFoldDB" id="A0A521BFX1"/>
<dbReference type="Gene3D" id="1.25.40.20">
    <property type="entry name" value="Ankyrin repeat-containing domain"/>
    <property type="match status" value="1"/>
</dbReference>
<sequence>MNKSLFISALTLMVFVAFACHTTTKKAESSKNNDAVPAATNKAQTTFNQNQIMQAALAGKHNIVEDALHNGLDVNATDTNKRTLLMLAAFNGHTHLVEMLVAKGADVNLRDTIDRTALMFASTGPFAPTVLALLQAGAQPNLTDAQENWTAAMMAAAEGQLEVLKILVANGADLNMVDIDGESSLDFAKANGHSHVADYIASRM</sequence>
<dbReference type="Pfam" id="PF12796">
    <property type="entry name" value="Ank_2"/>
    <property type="match status" value="1"/>
</dbReference>
<proteinExistence type="predicted"/>
<feature type="signal peptide" evidence="4">
    <location>
        <begin position="1"/>
        <end position="19"/>
    </location>
</feature>
<name>A0A521BFX1_SACCC</name>
<dbReference type="Pfam" id="PF13637">
    <property type="entry name" value="Ank_4"/>
    <property type="match status" value="1"/>
</dbReference>
<reference evidence="5 6" key="1">
    <citation type="submission" date="2017-05" db="EMBL/GenBank/DDBJ databases">
        <authorList>
            <person name="Varghese N."/>
            <person name="Submissions S."/>
        </authorList>
    </citation>
    <scope>NUCLEOTIDE SEQUENCE [LARGE SCALE GENOMIC DNA]</scope>
    <source>
        <strain evidence="5 6">DSM 27040</strain>
    </source>
</reference>
<dbReference type="PROSITE" id="PS50088">
    <property type="entry name" value="ANK_REPEAT"/>
    <property type="match status" value="2"/>
</dbReference>